<dbReference type="STRING" id="981085.W9QWP2"/>
<evidence type="ECO:0000256" key="3">
    <source>
        <dbReference type="SAM" id="Phobius"/>
    </source>
</evidence>
<protein>
    <submittedName>
        <fullName evidence="5">Putative potassium transporter 9</fullName>
    </submittedName>
</protein>
<proteinExistence type="inferred from homology"/>
<dbReference type="PANTHER" id="PTHR30540">
    <property type="entry name" value="OSMOTIC STRESS POTASSIUM TRANSPORTER"/>
    <property type="match status" value="1"/>
</dbReference>
<feature type="domain" description="K+ potassium transporter integral membrane" evidence="4">
    <location>
        <begin position="26"/>
        <end position="171"/>
    </location>
</feature>
<organism evidence="5 6">
    <name type="scientific">Morus notabilis</name>
    <dbReference type="NCBI Taxonomy" id="981085"/>
    <lineage>
        <taxon>Eukaryota</taxon>
        <taxon>Viridiplantae</taxon>
        <taxon>Streptophyta</taxon>
        <taxon>Embryophyta</taxon>
        <taxon>Tracheophyta</taxon>
        <taxon>Spermatophyta</taxon>
        <taxon>Magnoliopsida</taxon>
        <taxon>eudicotyledons</taxon>
        <taxon>Gunneridae</taxon>
        <taxon>Pentapetalae</taxon>
        <taxon>rosids</taxon>
        <taxon>fabids</taxon>
        <taxon>Rosales</taxon>
        <taxon>Moraceae</taxon>
        <taxon>Moreae</taxon>
        <taxon>Morus</taxon>
    </lineage>
</organism>
<evidence type="ECO:0000313" key="6">
    <source>
        <dbReference type="Proteomes" id="UP000030645"/>
    </source>
</evidence>
<dbReference type="AlphaFoldDB" id="W9QWP2"/>
<dbReference type="Proteomes" id="UP000030645">
    <property type="component" value="Unassembled WGS sequence"/>
</dbReference>
<keyword evidence="3" id="KW-0472">Membrane</keyword>
<accession>W9QWP2</accession>
<feature type="transmembrane region" description="Helical" evidence="3">
    <location>
        <begin position="23"/>
        <end position="46"/>
    </location>
</feature>
<evidence type="ECO:0000256" key="2">
    <source>
        <dbReference type="ARBA" id="ARBA00008440"/>
    </source>
</evidence>
<evidence type="ECO:0000259" key="4">
    <source>
        <dbReference type="Pfam" id="PF02705"/>
    </source>
</evidence>
<comment type="similarity">
    <text evidence="2">Belongs to the HAK/KUP transporter (TC 2.A.72.3) family.</text>
</comment>
<gene>
    <name evidence="5" type="ORF">L484_019325</name>
</gene>
<dbReference type="eggNOG" id="ENOG502QSNN">
    <property type="taxonomic scope" value="Eukaryota"/>
</dbReference>
<dbReference type="PANTHER" id="PTHR30540:SF97">
    <property type="entry name" value="POTASSIUM TRANSPORTER"/>
    <property type="match status" value="1"/>
</dbReference>
<dbReference type="GO" id="GO:0015079">
    <property type="term" value="F:potassium ion transmembrane transporter activity"/>
    <property type="evidence" value="ECO:0007669"/>
    <property type="project" value="InterPro"/>
</dbReference>
<dbReference type="InterPro" id="IPR003855">
    <property type="entry name" value="K+_transporter"/>
</dbReference>
<reference evidence="6" key="1">
    <citation type="submission" date="2013-01" db="EMBL/GenBank/DDBJ databases">
        <title>Draft Genome Sequence of a Mulberry Tree, Morus notabilis C.K. Schneid.</title>
        <authorList>
            <person name="He N."/>
            <person name="Zhao S."/>
        </authorList>
    </citation>
    <scope>NUCLEOTIDE SEQUENCE</scope>
</reference>
<evidence type="ECO:0000313" key="5">
    <source>
        <dbReference type="EMBL" id="EXB45100.1"/>
    </source>
</evidence>
<dbReference type="GO" id="GO:0005886">
    <property type="term" value="C:plasma membrane"/>
    <property type="evidence" value="ECO:0007669"/>
    <property type="project" value="UniProtKB-SubCell"/>
</dbReference>
<keyword evidence="3" id="KW-0812">Transmembrane</keyword>
<keyword evidence="6" id="KW-1185">Reference proteome</keyword>
<keyword evidence="3" id="KW-1133">Transmembrane helix</keyword>
<feature type="transmembrane region" description="Helical" evidence="3">
    <location>
        <begin position="58"/>
        <end position="76"/>
    </location>
</feature>
<sequence length="172" mass="19040">MDPQLSPTAFTHPFKSETWKHTLLFSFQSLGVLYGQLSTAPLYVFGTVPQKDFVSDETAYGLFSFIFWTMTIVSLLKYALIVLRADDDGEGGTFALYSILCRHAKVGLLPNDRSANEVMNYEVGSPFKIKIESRARRAIAKHKSSHYLMLFLALFGSCMAIGDGVLTPALSG</sequence>
<comment type="subcellular location">
    <subcellularLocation>
        <location evidence="1">Cell membrane</location>
        <topology evidence="1">Multi-pass membrane protein</topology>
    </subcellularLocation>
</comment>
<evidence type="ECO:0000256" key="1">
    <source>
        <dbReference type="ARBA" id="ARBA00004651"/>
    </source>
</evidence>
<dbReference type="EMBL" id="KE343890">
    <property type="protein sequence ID" value="EXB45100.1"/>
    <property type="molecule type" value="Genomic_DNA"/>
</dbReference>
<dbReference type="InterPro" id="IPR053951">
    <property type="entry name" value="K_trans_N"/>
</dbReference>
<feature type="transmembrane region" description="Helical" evidence="3">
    <location>
        <begin position="147"/>
        <end position="170"/>
    </location>
</feature>
<name>W9QWP2_9ROSA</name>
<dbReference type="Pfam" id="PF02705">
    <property type="entry name" value="K_trans"/>
    <property type="match status" value="1"/>
</dbReference>